<sequence length="176" mass="21082">MYLVCNEWDATMSTVSLETAEMNENFEYFPPYVQYSHIHQDKCEGYGSLISKNHILTDNHCYGRYFKNDSYFVVDFSKFYPDDPQNCTKRFRVNNIKNFRQLLIFEFDHDFDFQFHPNILAKSCPGARTQLTNEYYSFKIDYSENVINKKKYTHKFGSPMAVKIRKDDNSVQWLLF</sequence>
<dbReference type="Proteomes" id="UP000887576">
    <property type="component" value="Unplaced"/>
</dbReference>
<evidence type="ECO:0000313" key="1">
    <source>
        <dbReference type="Proteomes" id="UP000887576"/>
    </source>
</evidence>
<accession>A0AC34RNS1</accession>
<dbReference type="WBParaSite" id="JU765_v2.g8693.t1">
    <property type="protein sequence ID" value="JU765_v2.g8693.t1"/>
    <property type="gene ID" value="JU765_v2.g8693"/>
</dbReference>
<evidence type="ECO:0000313" key="2">
    <source>
        <dbReference type="WBParaSite" id="JU765_v2.g8693.t1"/>
    </source>
</evidence>
<protein>
    <submittedName>
        <fullName evidence="2">Uncharacterized protein</fullName>
    </submittedName>
</protein>
<name>A0AC34RNS1_9BILA</name>
<reference evidence="2" key="1">
    <citation type="submission" date="2022-11" db="UniProtKB">
        <authorList>
            <consortium name="WormBaseParasite"/>
        </authorList>
    </citation>
    <scope>IDENTIFICATION</scope>
</reference>
<proteinExistence type="predicted"/>
<organism evidence="1 2">
    <name type="scientific">Panagrolaimus sp. JU765</name>
    <dbReference type="NCBI Taxonomy" id="591449"/>
    <lineage>
        <taxon>Eukaryota</taxon>
        <taxon>Metazoa</taxon>
        <taxon>Ecdysozoa</taxon>
        <taxon>Nematoda</taxon>
        <taxon>Chromadorea</taxon>
        <taxon>Rhabditida</taxon>
        <taxon>Tylenchina</taxon>
        <taxon>Panagrolaimomorpha</taxon>
        <taxon>Panagrolaimoidea</taxon>
        <taxon>Panagrolaimidae</taxon>
        <taxon>Panagrolaimus</taxon>
    </lineage>
</organism>